<dbReference type="GO" id="GO:0004175">
    <property type="term" value="F:endopeptidase activity"/>
    <property type="evidence" value="ECO:0007669"/>
    <property type="project" value="UniProtKB-ARBA"/>
</dbReference>
<feature type="domain" description="CAAX prenyl protease 2/Lysostaphin resistance protein A-like" evidence="2">
    <location>
        <begin position="134"/>
        <end position="224"/>
    </location>
</feature>
<keyword evidence="3" id="KW-0378">Hydrolase</keyword>
<dbReference type="Proteomes" id="UP000254889">
    <property type="component" value="Chromosome"/>
</dbReference>
<name>A0A345ZSW0_9HYPH</name>
<feature type="transmembrane region" description="Helical" evidence="1">
    <location>
        <begin position="50"/>
        <end position="71"/>
    </location>
</feature>
<feature type="transmembrane region" description="Helical" evidence="1">
    <location>
        <begin position="92"/>
        <end position="113"/>
    </location>
</feature>
<reference evidence="3 4" key="1">
    <citation type="submission" date="2018-07" db="EMBL/GenBank/DDBJ databases">
        <authorList>
            <person name="Quirk P.G."/>
            <person name="Krulwich T.A."/>
        </authorList>
    </citation>
    <scope>NUCLEOTIDE SEQUENCE [LARGE SCALE GENOMIC DNA]</scope>
    <source>
        <strain evidence="3 4">CC-BB4</strain>
    </source>
</reference>
<keyword evidence="1" id="KW-0812">Transmembrane</keyword>
<sequence>MSEDIQPWGRVSTLLLAAAVMVAAQIIAFTALLSLFGMSLSSHGDIGGDGVSVTLLILISTPVQITMLMLLAARRGNPLDYLALVVPKRGDVIFGVLAIIALIVVADAVSWLADRDLVTPFQTAIYRTADAAGWLPLLWFAVVIGAPAGEELLFRGFLFRGWLRKPTDTWAVIAITAGLFALMHVQYDWFVMGQVFIFGLLLGFMRWASGSVLLTMLLHAIINFEGMLETWISLNV</sequence>
<accession>A0A345ZSW0</accession>
<dbReference type="Pfam" id="PF02517">
    <property type="entry name" value="Rce1-like"/>
    <property type="match status" value="1"/>
</dbReference>
<feature type="transmembrane region" description="Helical" evidence="1">
    <location>
        <begin position="170"/>
        <end position="189"/>
    </location>
</feature>
<gene>
    <name evidence="3" type="ORF">DW352_05415</name>
</gene>
<feature type="transmembrane region" description="Helical" evidence="1">
    <location>
        <begin position="133"/>
        <end position="158"/>
    </location>
</feature>
<feature type="transmembrane region" description="Helical" evidence="1">
    <location>
        <begin position="195"/>
        <end position="218"/>
    </location>
</feature>
<dbReference type="AlphaFoldDB" id="A0A345ZSW0"/>
<feature type="transmembrane region" description="Helical" evidence="1">
    <location>
        <begin position="12"/>
        <end position="38"/>
    </location>
</feature>
<keyword evidence="3" id="KW-0645">Protease</keyword>
<protein>
    <submittedName>
        <fullName evidence="3">CPBP family intramembrane metalloprotease</fullName>
    </submittedName>
</protein>
<dbReference type="EMBL" id="CP031417">
    <property type="protein sequence ID" value="AXK80007.1"/>
    <property type="molecule type" value="Genomic_DNA"/>
</dbReference>
<dbReference type="GO" id="GO:0008237">
    <property type="term" value="F:metallopeptidase activity"/>
    <property type="evidence" value="ECO:0007669"/>
    <property type="project" value="UniProtKB-KW"/>
</dbReference>
<evidence type="ECO:0000313" key="4">
    <source>
        <dbReference type="Proteomes" id="UP000254889"/>
    </source>
</evidence>
<evidence type="ECO:0000313" key="3">
    <source>
        <dbReference type="EMBL" id="AXK80007.1"/>
    </source>
</evidence>
<proteinExistence type="predicted"/>
<dbReference type="KEGG" id="ptaw:DW352_05415"/>
<dbReference type="OrthoDB" id="9782250at2"/>
<keyword evidence="1" id="KW-1133">Transmembrane helix</keyword>
<dbReference type="InterPro" id="IPR003675">
    <property type="entry name" value="Rce1/LyrA-like_dom"/>
</dbReference>
<dbReference type="RefSeq" id="WP_115689242.1">
    <property type="nucleotide sequence ID" value="NZ_CP031417.1"/>
</dbReference>
<keyword evidence="4" id="KW-1185">Reference proteome</keyword>
<keyword evidence="3" id="KW-0482">Metalloprotease</keyword>
<organism evidence="3 4">
    <name type="scientific">Pseudolabrys taiwanensis</name>
    <dbReference type="NCBI Taxonomy" id="331696"/>
    <lineage>
        <taxon>Bacteria</taxon>
        <taxon>Pseudomonadati</taxon>
        <taxon>Pseudomonadota</taxon>
        <taxon>Alphaproteobacteria</taxon>
        <taxon>Hyphomicrobiales</taxon>
        <taxon>Xanthobacteraceae</taxon>
        <taxon>Pseudolabrys</taxon>
    </lineage>
</organism>
<evidence type="ECO:0000259" key="2">
    <source>
        <dbReference type="Pfam" id="PF02517"/>
    </source>
</evidence>
<evidence type="ECO:0000256" key="1">
    <source>
        <dbReference type="SAM" id="Phobius"/>
    </source>
</evidence>
<dbReference type="GO" id="GO:0006508">
    <property type="term" value="P:proteolysis"/>
    <property type="evidence" value="ECO:0007669"/>
    <property type="project" value="UniProtKB-KW"/>
</dbReference>
<dbReference type="GO" id="GO:0080120">
    <property type="term" value="P:CAAX-box protein maturation"/>
    <property type="evidence" value="ECO:0007669"/>
    <property type="project" value="UniProtKB-ARBA"/>
</dbReference>
<keyword evidence="1" id="KW-0472">Membrane</keyword>